<evidence type="ECO:0000256" key="1">
    <source>
        <dbReference type="SAM" id="Phobius"/>
    </source>
</evidence>
<dbReference type="RefSeq" id="XP_056030372.1">
    <property type="nucleotide sequence ID" value="XM_056169480.1"/>
</dbReference>
<dbReference type="AlphaFoldDB" id="A0A9W9BKC7"/>
<gene>
    <name evidence="2" type="ORF">T069G_02270</name>
</gene>
<feature type="transmembrane region" description="Helical" evidence="1">
    <location>
        <begin position="49"/>
        <end position="68"/>
    </location>
</feature>
<feature type="transmembrane region" description="Helical" evidence="1">
    <location>
        <begin position="118"/>
        <end position="136"/>
    </location>
</feature>
<dbReference type="Proteomes" id="UP001140511">
    <property type="component" value="Unassembled WGS sequence"/>
</dbReference>
<protein>
    <submittedName>
        <fullName evidence="2">Uncharacterized protein</fullName>
    </submittedName>
</protein>
<keyword evidence="1" id="KW-0812">Transmembrane</keyword>
<accession>A0A9W9BKC7</accession>
<reference evidence="2" key="1">
    <citation type="submission" date="2022-09" db="EMBL/GenBank/DDBJ databases">
        <title>Chromosome-level assembly of Trichoderma breve T069, a fungus used in development of biopesticide product.</title>
        <authorList>
            <person name="Lin R."/>
            <person name="Liu T."/>
        </authorList>
    </citation>
    <scope>NUCLEOTIDE SEQUENCE</scope>
    <source>
        <strain evidence="2">T069</strain>
    </source>
</reference>
<sequence>MTATTTWVYDLGVISVVGLITSVVRTSARKYFERSISEWSKLDEAVKSRLAVEVGVIPSRIVLFYLTLPVVLNGFSPLETWTASDTTNSLLSCAILTGAYIIDLTVTRNDKAATLHHIMGPALLLWIRLCFSSFTSSDALLCRLLIQFVFFGATISGATTTTLVFLYQFRKTWFRSSTSNAYLFFTLLLPVLALSTIASTFYCTTYLLVWFGEVFAYFGHWGYLPLGWVLVECGMQWKWLIWFYNFDEWYRKTTYEDPKESNETKAHMAKVASTAWWLPRWRFVAIKLLAAMWFITVLGVIWKSGDVQFLGRRVAGIAANAWNDGLNIRYDILDIQKHVDL</sequence>
<comment type="caution">
    <text evidence="2">The sequence shown here is derived from an EMBL/GenBank/DDBJ whole genome shotgun (WGS) entry which is preliminary data.</text>
</comment>
<feature type="transmembrane region" description="Helical" evidence="1">
    <location>
        <begin position="283"/>
        <end position="302"/>
    </location>
</feature>
<feature type="transmembrane region" description="Helical" evidence="1">
    <location>
        <begin position="208"/>
        <end position="231"/>
    </location>
</feature>
<evidence type="ECO:0000313" key="3">
    <source>
        <dbReference type="Proteomes" id="UP001140511"/>
    </source>
</evidence>
<name>A0A9W9BKC7_9HYPO</name>
<feature type="transmembrane region" description="Helical" evidence="1">
    <location>
        <begin position="6"/>
        <end position="28"/>
    </location>
</feature>
<proteinExistence type="predicted"/>
<organism evidence="2 3">
    <name type="scientific">Trichoderma breve</name>
    <dbReference type="NCBI Taxonomy" id="2034170"/>
    <lineage>
        <taxon>Eukaryota</taxon>
        <taxon>Fungi</taxon>
        <taxon>Dikarya</taxon>
        <taxon>Ascomycota</taxon>
        <taxon>Pezizomycotina</taxon>
        <taxon>Sordariomycetes</taxon>
        <taxon>Hypocreomycetidae</taxon>
        <taxon>Hypocreales</taxon>
        <taxon>Hypocreaceae</taxon>
        <taxon>Trichoderma</taxon>
    </lineage>
</organism>
<evidence type="ECO:0000313" key="2">
    <source>
        <dbReference type="EMBL" id="KAJ4861316.1"/>
    </source>
</evidence>
<feature type="transmembrane region" description="Helical" evidence="1">
    <location>
        <begin position="88"/>
        <end position="106"/>
    </location>
</feature>
<keyword evidence="1" id="KW-1133">Transmembrane helix</keyword>
<feature type="transmembrane region" description="Helical" evidence="1">
    <location>
        <begin position="181"/>
        <end position="202"/>
    </location>
</feature>
<dbReference type="GeneID" id="80864168"/>
<feature type="transmembrane region" description="Helical" evidence="1">
    <location>
        <begin position="148"/>
        <end position="169"/>
    </location>
</feature>
<dbReference type="EMBL" id="JAOPEN010000002">
    <property type="protein sequence ID" value="KAJ4861316.1"/>
    <property type="molecule type" value="Genomic_DNA"/>
</dbReference>
<keyword evidence="1" id="KW-0472">Membrane</keyword>
<keyword evidence="3" id="KW-1185">Reference proteome</keyword>